<name>A0A9D1DYU0_9FIRM</name>
<comment type="caution">
    <text evidence="2">The sequence shown here is derived from an EMBL/GenBank/DDBJ whole genome shotgun (WGS) entry which is preliminary data.</text>
</comment>
<reference evidence="2" key="1">
    <citation type="submission" date="2020-10" db="EMBL/GenBank/DDBJ databases">
        <authorList>
            <person name="Gilroy R."/>
        </authorList>
    </citation>
    <scope>NUCLEOTIDE SEQUENCE</scope>
    <source>
        <strain evidence="2">CHK189-12415</strain>
    </source>
</reference>
<feature type="domain" description="Imm-5-like" evidence="1">
    <location>
        <begin position="30"/>
        <end position="151"/>
    </location>
</feature>
<protein>
    <recommendedName>
        <fullName evidence="1">Imm-5-like domain-containing protein</fullName>
    </recommendedName>
</protein>
<reference evidence="2" key="2">
    <citation type="journal article" date="2021" name="PeerJ">
        <title>Extensive microbial diversity within the chicken gut microbiome revealed by metagenomics and culture.</title>
        <authorList>
            <person name="Gilroy R."/>
            <person name="Ravi A."/>
            <person name="Getino M."/>
            <person name="Pursley I."/>
            <person name="Horton D.L."/>
            <person name="Alikhan N.F."/>
            <person name="Baker D."/>
            <person name="Gharbi K."/>
            <person name="Hall N."/>
            <person name="Watson M."/>
            <person name="Adriaenssens E.M."/>
            <person name="Foster-Nyarko E."/>
            <person name="Jarju S."/>
            <person name="Secka A."/>
            <person name="Antonio M."/>
            <person name="Oren A."/>
            <person name="Chaudhuri R.R."/>
            <person name="La Ragione R."/>
            <person name="Hildebrand F."/>
            <person name="Pallen M.J."/>
        </authorList>
    </citation>
    <scope>NUCLEOTIDE SEQUENCE</scope>
    <source>
        <strain evidence="2">CHK189-12415</strain>
    </source>
</reference>
<evidence type="ECO:0000313" key="2">
    <source>
        <dbReference type="EMBL" id="HIR61458.1"/>
    </source>
</evidence>
<evidence type="ECO:0000259" key="1">
    <source>
        <dbReference type="Pfam" id="PF21805"/>
    </source>
</evidence>
<organism evidence="2 3">
    <name type="scientific">Candidatus Faecivivens stercoravium</name>
    <dbReference type="NCBI Taxonomy" id="2840803"/>
    <lineage>
        <taxon>Bacteria</taxon>
        <taxon>Bacillati</taxon>
        <taxon>Bacillota</taxon>
        <taxon>Clostridia</taxon>
        <taxon>Eubacteriales</taxon>
        <taxon>Oscillospiraceae</taxon>
        <taxon>Oscillospiraceae incertae sedis</taxon>
        <taxon>Candidatus Faecivivens</taxon>
    </lineage>
</organism>
<dbReference type="Pfam" id="PF21805">
    <property type="entry name" value="Imm5_like"/>
    <property type="match status" value="1"/>
</dbReference>
<evidence type="ECO:0000313" key="3">
    <source>
        <dbReference type="Proteomes" id="UP000824241"/>
    </source>
</evidence>
<dbReference type="AlphaFoldDB" id="A0A9D1DYU0"/>
<accession>A0A9D1DYU0</accession>
<sequence length="175" mass="18910">MDLVLERLNRRNAVLFRAQDPLLRPLAEALGQASRLAVARWALEAVKEPAARLEALTGSDIPGRTLAAARCWAAGKITMPVAKREILLCHHLAAEMQDPEAVALCHAVGQACSVIHTPRHGMGLPVYELTALVRRYGLPEAAGAVEERVAAYARLLAAQPEEAGPGEKWAAFLLR</sequence>
<proteinExistence type="predicted"/>
<dbReference type="EMBL" id="DVHA01000251">
    <property type="protein sequence ID" value="HIR61458.1"/>
    <property type="molecule type" value="Genomic_DNA"/>
</dbReference>
<gene>
    <name evidence="2" type="ORF">IAB37_07800</name>
</gene>
<dbReference type="InterPro" id="IPR048667">
    <property type="entry name" value="Imm5-like"/>
</dbReference>
<dbReference type="Proteomes" id="UP000824241">
    <property type="component" value="Unassembled WGS sequence"/>
</dbReference>